<proteinExistence type="predicted"/>
<protein>
    <submittedName>
        <fullName evidence="1">Uncharacterized protein</fullName>
    </submittedName>
</protein>
<dbReference type="EMBL" id="JBBPBN010000009">
    <property type="protein sequence ID" value="KAK9032502.1"/>
    <property type="molecule type" value="Genomic_DNA"/>
</dbReference>
<name>A0ABR2T4T8_9ROSI</name>
<accession>A0ABR2T4T8</accession>
<sequence>MVPKGGRRGKEKNLTNLPRRRDFAIREFQAIGSVEAQKAIVTMLRQCLTVVLCRPVSPIKTARSSLSPVDASEENGLDVEDDVWSVAVARLELGNDKPIWGYVGQETKQSVPSYPAYEPPASMYDVDYTAM</sequence>
<gene>
    <name evidence="1" type="ORF">V6N11_056762</name>
</gene>
<keyword evidence="2" id="KW-1185">Reference proteome</keyword>
<comment type="caution">
    <text evidence="1">The sequence shown here is derived from an EMBL/GenBank/DDBJ whole genome shotgun (WGS) entry which is preliminary data.</text>
</comment>
<evidence type="ECO:0000313" key="1">
    <source>
        <dbReference type="EMBL" id="KAK9032502.1"/>
    </source>
</evidence>
<reference evidence="1 2" key="1">
    <citation type="journal article" date="2024" name="G3 (Bethesda)">
        <title>Genome assembly of Hibiscus sabdariffa L. provides insights into metabolisms of medicinal natural products.</title>
        <authorList>
            <person name="Kim T."/>
        </authorList>
    </citation>
    <scope>NUCLEOTIDE SEQUENCE [LARGE SCALE GENOMIC DNA]</scope>
    <source>
        <strain evidence="1">TK-2024</strain>
        <tissue evidence="1">Old leaves</tissue>
    </source>
</reference>
<organism evidence="1 2">
    <name type="scientific">Hibiscus sabdariffa</name>
    <name type="common">roselle</name>
    <dbReference type="NCBI Taxonomy" id="183260"/>
    <lineage>
        <taxon>Eukaryota</taxon>
        <taxon>Viridiplantae</taxon>
        <taxon>Streptophyta</taxon>
        <taxon>Embryophyta</taxon>
        <taxon>Tracheophyta</taxon>
        <taxon>Spermatophyta</taxon>
        <taxon>Magnoliopsida</taxon>
        <taxon>eudicotyledons</taxon>
        <taxon>Gunneridae</taxon>
        <taxon>Pentapetalae</taxon>
        <taxon>rosids</taxon>
        <taxon>malvids</taxon>
        <taxon>Malvales</taxon>
        <taxon>Malvaceae</taxon>
        <taxon>Malvoideae</taxon>
        <taxon>Hibiscus</taxon>
    </lineage>
</organism>
<evidence type="ECO:0000313" key="2">
    <source>
        <dbReference type="Proteomes" id="UP001396334"/>
    </source>
</evidence>
<dbReference type="Proteomes" id="UP001396334">
    <property type="component" value="Unassembled WGS sequence"/>
</dbReference>